<dbReference type="Pfam" id="PF01433">
    <property type="entry name" value="Peptidase_M1"/>
    <property type="match status" value="1"/>
</dbReference>
<evidence type="ECO:0000256" key="6">
    <source>
        <dbReference type="ARBA" id="ARBA00022438"/>
    </source>
</evidence>
<dbReference type="FunFam" id="2.60.40.1730:FF:000005">
    <property type="entry name" value="Aminopeptidase N"/>
    <property type="match status" value="1"/>
</dbReference>
<evidence type="ECO:0000256" key="13">
    <source>
        <dbReference type="NCBIfam" id="TIGR02414"/>
    </source>
</evidence>
<protein>
    <recommendedName>
        <fullName evidence="5 13">Aminopeptidase N</fullName>
        <ecNumber evidence="4 13">3.4.11.2</ecNumber>
    </recommendedName>
</protein>
<dbReference type="Gene3D" id="3.30.2010.30">
    <property type="match status" value="1"/>
</dbReference>
<dbReference type="FunFam" id="1.10.390.10:FF:000002">
    <property type="entry name" value="Aminopeptidase N"/>
    <property type="match status" value="1"/>
</dbReference>
<feature type="domain" description="Peptidase M1 alanyl aminopeptidase Ig-like fold" evidence="15">
    <location>
        <begin position="444"/>
        <end position="544"/>
    </location>
</feature>
<dbReference type="GO" id="GO:0016285">
    <property type="term" value="F:alanyl aminopeptidase activity"/>
    <property type="evidence" value="ECO:0007669"/>
    <property type="project" value="UniProtKB-EC"/>
</dbReference>
<dbReference type="PANTHER" id="PTHR46322">
    <property type="entry name" value="PUROMYCIN-SENSITIVE AMINOPEPTIDASE"/>
    <property type="match status" value="1"/>
</dbReference>
<evidence type="ECO:0000259" key="14">
    <source>
        <dbReference type="Pfam" id="PF01433"/>
    </source>
</evidence>
<evidence type="ECO:0000256" key="5">
    <source>
        <dbReference type="ARBA" id="ARBA00015611"/>
    </source>
</evidence>
<feature type="domain" description="Peptidase M1 membrane alanine aminopeptidase" evidence="14">
    <location>
        <begin position="225"/>
        <end position="438"/>
    </location>
</feature>
<dbReference type="InterPro" id="IPR027268">
    <property type="entry name" value="Peptidase_M4/M1_CTD_sf"/>
</dbReference>
<dbReference type="FunFam" id="3.30.2010.30:FF:000002">
    <property type="entry name" value="Putative aminopeptidase N"/>
    <property type="match status" value="1"/>
</dbReference>
<dbReference type="InterPro" id="IPR001930">
    <property type="entry name" value="Peptidase_M1"/>
</dbReference>
<comment type="catalytic activity">
    <reaction evidence="1">
        <text>Release of an N-terminal amino acid, Xaa-|-Yaa- from a peptide, amide or arylamide. Xaa is preferably Ala, but may be most amino acids including Pro (slow action). When a terminal hydrophobic residue is followed by a prolyl residue, the two may be released as an intact Xaa-Pro dipeptide.</text>
        <dbReference type="EC" id="3.4.11.2"/>
    </reaction>
</comment>
<gene>
    <name evidence="17" type="primary">pepN_1</name>
    <name evidence="17" type="ORF">NCTC10975_00607</name>
</gene>
<proteinExistence type="inferred from homology"/>
<dbReference type="InterPro" id="IPR042097">
    <property type="entry name" value="Aminopeptidase_N-like_N_sf"/>
</dbReference>
<organism evidence="17 18">
    <name type="scientific">Proteus mirabilis</name>
    <dbReference type="NCBI Taxonomy" id="584"/>
    <lineage>
        <taxon>Bacteria</taxon>
        <taxon>Pseudomonadati</taxon>
        <taxon>Pseudomonadota</taxon>
        <taxon>Gammaproteobacteria</taxon>
        <taxon>Enterobacterales</taxon>
        <taxon>Morganellaceae</taxon>
        <taxon>Proteus</taxon>
    </lineage>
</organism>
<feature type="domain" description="Aminopeptidase N-like N-terminal" evidence="16">
    <location>
        <begin position="23"/>
        <end position="186"/>
    </location>
</feature>
<dbReference type="GO" id="GO:0008237">
    <property type="term" value="F:metallopeptidase activity"/>
    <property type="evidence" value="ECO:0007669"/>
    <property type="project" value="UniProtKB-UniRule"/>
</dbReference>
<evidence type="ECO:0000256" key="3">
    <source>
        <dbReference type="ARBA" id="ARBA00010136"/>
    </source>
</evidence>
<dbReference type="AlphaFoldDB" id="A0A2X2BH58"/>
<dbReference type="SUPFAM" id="SSF55486">
    <property type="entry name" value="Metalloproteases ('zincins'), catalytic domain"/>
    <property type="match status" value="1"/>
</dbReference>
<dbReference type="Pfam" id="PF11940">
    <property type="entry name" value="DUF3458"/>
    <property type="match status" value="1"/>
</dbReference>
<dbReference type="PANTHER" id="PTHR46322:SF1">
    <property type="entry name" value="PUROMYCIN-SENSITIVE AMINOPEPTIDASE"/>
    <property type="match status" value="1"/>
</dbReference>
<dbReference type="FunFam" id="2.60.40.1840:FF:000001">
    <property type="entry name" value="Aminopeptidase N"/>
    <property type="match status" value="1"/>
</dbReference>
<evidence type="ECO:0000256" key="1">
    <source>
        <dbReference type="ARBA" id="ARBA00000098"/>
    </source>
</evidence>
<dbReference type="Pfam" id="PF17900">
    <property type="entry name" value="Peptidase_M1_N"/>
    <property type="match status" value="1"/>
</dbReference>
<evidence type="ECO:0000313" key="17">
    <source>
        <dbReference type="EMBL" id="SPY94271.1"/>
    </source>
</evidence>
<keyword evidence="8" id="KW-0479">Metal-binding</keyword>
<evidence type="ECO:0000256" key="11">
    <source>
        <dbReference type="ARBA" id="ARBA00023049"/>
    </source>
</evidence>
<dbReference type="Gene3D" id="1.10.390.10">
    <property type="entry name" value="Neutral Protease Domain 2"/>
    <property type="match status" value="1"/>
</dbReference>
<dbReference type="PRINTS" id="PR00756">
    <property type="entry name" value="ALADIPTASE"/>
</dbReference>
<name>A0A2X2BH58_PROMI</name>
<comment type="function">
    <text evidence="12">Aminopeptidase N is involved in the degradation of intracellular peptides generated by protein breakdown during normal growth as well as in response to nutrient starvation.</text>
</comment>
<accession>A0A2X2BH58</accession>
<dbReference type="EMBL" id="UAUE01000003">
    <property type="protein sequence ID" value="SPY94271.1"/>
    <property type="molecule type" value="Genomic_DNA"/>
</dbReference>
<keyword evidence="11" id="KW-0482">Metalloprotease</keyword>
<dbReference type="Gene3D" id="2.60.40.1840">
    <property type="match status" value="1"/>
</dbReference>
<dbReference type="GO" id="GO:0008270">
    <property type="term" value="F:zinc ion binding"/>
    <property type="evidence" value="ECO:0007669"/>
    <property type="project" value="InterPro"/>
</dbReference>
<dbReference type="NCBIfam" id="TIGR02414">
    <property type="entry name" value="pepN_proteo"/>
    <property type="match status" value="1"/>
</dbReference>
<evidence type="ECO:0000259" key="15">
    <source>
        <dbReference type="Pfam" id="PF11940"/>
    </source>
</evidence>
<evidence type="ECO:0000256" key="12">
    <source>
        <dbReference type="ARBA" id="ARBA00059739"/>
    </source>
</evidence>
<keyword evidence="10" id="KW-0862">Zinc</keyword>
<evidence type="ECO:0000259" key="16">
    <source>
        <dbReference type="Pfam" id="PF17900"/>
    </source>
</evidence>
<dbReference type="Proteomes" id="UP000251485">
    <property type="component" value="Unassembled WGS sequence"/>
</dbReference>
<dbReference type="SUPFAM" id="SSF63737">
    <property type="entry name" value="Leukotriene A4 hydrolase N-terminal domain"/>
    <property type="match status" value="1"/>
</dbReference>
<evidence type="ECO:0000256" key="7">
    <source>
        <dbReference type="ARBA" id="ARBA00022670"/>
    </source>
</evidence>
<dbReference type="InterPro" id="IPR012779">
    <property type="entry name" value="Peptidase_M1_pepN"/>
</dbReference>
<evidence type="ECO:0000256" key="4">
    <source>
        <dbReference type="ARBA" id="ARBA00012564"/>
    </source>
</evidence>
<comment type="similarity">
    <text evidence="3">Belongs to the peptidase M1 family.</text>
</comment>
<reference evidence="17 18" key="1">
    <citation type="submission" date="2018-06" db="EMBL/GenBank/DDBJ databases">
        <authorList>
            <consortium name="Pathogen Informatics"/>
            <person name="Doyle S."/>
        </authorList>
    </citation>
    <scope>NUCLEOTIDE SEQUENCE [LARGE SCALE GENOMIC DNA]</scope>
    <source>
        <strain evidence="17 18">NCTC10975</strain>
    </source>
</reference>
<dbReference type="Gene3D" id="2.60.40.1730">
    <property type="entry name" value="tricorn interacting facor f3 domain"/>
    <property type="match status" value="1"/>
</dbReference>
<keyword evidence="6 17" id="KW-0031">Aminopeptidase</keyword>
<dbReference type="InterPro" id="IPR045357">
    <property type="entry name" value="Aminopeptidase_N-like_N"/>
</dbReference>
<evidence type="ECO:0000256" key="9">
    <source>
        <dbReference type="ARBA" id="ARBA00022801"/>
    </source>
</evidence>
<dbReference type="EC" id="3.4.11.2" evidence="4 13"/>
<sequence>MTQQRIAKYRKDYRAPDYTITDLHLDFILDKEKTQVTAISQCKRLATTATSLVLDGEDLTLKSIFVNDVAWTHYKEENGKLIIDQLPEQFTLKIVNEINPSANTALEGLYVSGDALCTQCEAEGFRHITYYLDRPDVLARYTTTITADKKQYPYLLSNGNRVAQGDLEDGRHWVTWEDPHPKPSYLFALVAGDFDVLRDTFNTKSGREVALELFVDKGNLDRADWAMTSLKNAMKWDESRFNLEYDLDIYMIVAVDFFNMGAMENKGLNVFNSKYVLAKSETATDKDYLGIESVIGHEYFHNWTGNRITCRDWFQLSLKEGLTVFRDQEFSSDLGSRSVNRINNVRVMRTAQFAEDASPMAHPIRPDSVIEMNNFYTLTVYEKGAEVIRMIHTLLGEEKFQAGMQMYIHRHDGSAATCDDFVQAMEDASNVDLTLFRRWYSQSGTPVLTVRDSYDAQKQQYTLTVSQMTPPTADQAEKQVLHIPLDIELYNQQGEVIPLRSQGQPVSNVLNVVREEQQFIFDDVAQQPIPSLLREFSAPVKLDYPFTDEQLSFLMKHARNAFSRWDAGAIFIRSLY</sequence>
<comment type="cofactor">
    <cofactor evidence="2">
        <name>Zn(2+)</name>
        <dbReference type="ChEBI" id="CHEBI:29105"/>
    </cofactor>
</comment>
<evidence type="ECO:0000256" key="2">
    <source>
        <dbReference type="ARBA" id="ARBA00001947"/>
    </source>
</evidence>
<keyword evidence="7" id="KW-0645">Protease</keyword>
<dbReference type="GO" id="GO:0006508">
    <property type="term" value="P:proteolysis"/>
    <property type="evidence" value="ECO:0007669"/>
    <property type="project" value="UniProtKB-UniRule"/>
</dbReference>
<dbReference type="InterPro" id="IPR035414">
    <property type="entry name" value="Peptidase_M1_pepN_Ig-like"/>
</dbReference>
<dbReference type="InterPro" id="IPR038438">
    <property type="entry name" value="PepN_Ig-like_sf"/>
</dbReference>
<dbReference type="InterPro" id="IPR014782">
    <property type="entry name" value="Peptidase_M1_dom"/>
</dbReference>
<evidence type="ECO:0000256" key="10">
    <source>
        <dbReference type="ARBA" id="ARBA00022833"/>
    </source>
</evidence>
<evidence type="ECO:0000313" key="18">
    <source>
        <dbReference type="Proteomes" id="UP000251485"/>
    </source>
</evidence>
<evidence type="ECO:0000256" key="8">
    <source>
        <dbReference type="ARBA" id="ARBA00022723"/>
    </source>
</evidence>
<dbReference type="CDD" id="cd09600">
    <property type="entry name" value="M1_APN"/>
    <property type="match status" value="1"/>
</dbReference>
<keyword evidence="9 17" id="KW-0378">Hydrolase</keyword>